<evidence type="ECO:0000313" key="2">
    <source>
        <dbReference type="EMBL" id="BAG23858.1"/>
    </source>
</evidence>
<dbReference type="KEGG" id="sgr:SGR_108t"/>
<name>B1VNB4_STRGG</name>
<dbReference type="KEGG" id="sgr:SGR_7031t"/>
<dbReference type="AlphaFoldDB" id="B1VNB4"/>
<accession>B1VNB4</accession>
<dbReference type="PATRIC" id="fig|455632.4.peg.7205"/>
<dbReference type="EMBL" id="AP009493">
    <property type="protein sequence ID" value="BAG16937.1"/>
    <property type="molecule type" value="Genomic_DNA"/>
</dbReference>
<evidence type="ECO:0000313" key="1">
    <source>
        <dbReference type="EMBL" id="BAG16937.1"/>
    </source>
</evidence>
<sequence>MSLTSNLATVHSPISRFLSLELPAVACLIGDLRSRLPLCPDTVSPSPPGPFSYGTLGQAIDLRLRIAFGTPVGSALTSGVTLTAMDMTEARSPEAGRAVAEAGQELLRLLEAQRPASPGAMLHEPADEDHLARMCFTAGWFEEVYRSALHAGSPLLQADLSRGLDGLLNQVPGYVPGDITAMASLADRPEALQWVLRLPAEQRLCGPVFAGSGHVGGADADFIASGHLIDCKATIHPKRIGRPQLYQLAGYLLLDYDDSFKVDQVSLYLARQGRLIGWSTEEFLRLLGARRSLPELREACRRALSVPDEAPPSVMPRQLRGEQDTLFTDL</sequence>
<dbReference type="Proteomes" id="UP000001685">
    <property type="component" value="Chromosome"/>
</dbReference>
<dbReference type="EMBL" id="AP009493">
    <property type="protein sequence ID" value="BAG23858.1"/>
    <property type="molecule type" value="Genomic_DNA"/>
</dbReference>
<organism evidence="1 3">
    <name type="scientific">Streptomyces griseus subsp. griseus (strain JCM 4626 / CBS 651.72 / NBRC 13350 / KCC S-0626 / ISP 5235)</name>
    <dbReference type="NCBI Taxonomy" id="455632"/>
    <lineage>
        <taxon>Bacteria</taxon>
        <taxon>Bacillati</taxon>
        <taxon>Actinomycetota</taxon>
        <taxon>Actinomycetes</taxon>
        <taxon>Kitasatosporales</taxon>
        <taxon>Streptomycetaceae</taxon>
        <taxon>Streptomyces</taxon>
    </lineage>
</organism>
<reference evidence="1" key="4">
    <citation type="journal article" date="2008" name="Microbiology">
        <title>Conditionally positive effect of the TetR-family transcriptional regulator AtrA on streptomycin production by Streptomyces griseus.</title>
        <authorList>
            <person name="Hirano S."/>
            <person name="Tanaka K."/>
            <person name="Ohnishi Y."/>
            <person name="Horinouchi S."/>
        </authorList>
    </citation>
    <scope>NUCLEOTIDE SEQUENCE</scope>
    <source>
        <strain evidence="1">NBRC 13350</strain>
    </source>
</reference>
<dbReference type="HOGENOM" id="CLU_841774_0_0_11"/>
<reference evidence="1" key="2">
    <citation type="journal article" date="2008" name="J. Bacteriol.">
        <title>The genome sequence of the streptomycin-producing microorganism Streptomyces griseus IFO 13350.</title>
        <authorList>
            <person name="Ohnishi Y."/>
            <person name="Ishikawa J."/>
            <person name="Hara H."/>
            <person name="Suzuki H."/>
            <person name="Ikenoya M."/>
            <person name="Ikeda H."/>
            <person name="Yamashita A."/>
            <person name="Hattori M."/>
            <person name="Horinouchi S."/>
        </authorList>
    </citation>
    <scope>NUCLEOTIDE SEQUENCE</scope>
    <source>
        <strain evidence="1">NBRC 13350</strain>
    </source>
</reference>
<protein>
    <submittedName>
        <fullName evidence="1">Uncharacterized protein</fullName>
    </submittedName>
</protein>
<evidence type="ECO:0000313" key="3">
    <source>
        <dbReference type="Proteomes" id="UP000001685"/>
    </source>
</evidence>
<proteinExistence type="predicted"/>
<dbReference type="eggNOG" id="COG0210">
    <property type="taxonomic scope" value="Bacteria"/>
</dbReference>
<reference evidence="1" key="3">
    <citation type="journal article" date="2008" name="J. Biol. Chem.">
        <title>Phenolic lipids synthesized by type III polyketide synthase confer penicillin resistance on Streptomyces griseus.</title>
        <authorList>
            <person name="Funabashi M."/>
            <person name="Funa N."/>
            <person name="Horinouchi S."/>
        </authorList>
    </citation>
    <scope>NUCLEOTIDE SEQUENCE</scope>
    <source>
        <strain evidence="1">NBRC 13350</strain>
    </source>
</reference>
<reference evidence="3" key="1">
    <citation type="journal article" date="2008" name="J. Bacteriol.">
        <title>Genome sequence of the streptomycin-producing microorganism Streptomyces griseus IFO 13350.</title>
        <authorList>
            <person name="Ohnishi Y."/>
            <person name="Ishikawa J."/>
            <person name="Hara H."/>
            <person name="Suzuki H."/>
            <person name="Ikenoya M."/>
            <person name="Ikeda H."/>
            <person name="Yamashita A."/>
            <person name="Hattori M."/>
            <person name="Horinouchi S."/>
        </authorList>
    </citation>
    <scope>NUCLEOTIDE SEQUENCE [LARGE SCALE GENOMIC DNA]</scope>
    <source>
        <strain evidence="3">JCM 4626 / NBRC 13350</strain>
    </source>
</reference>
<dbReference type="RefSeq" id="WP_012377524.1">
    <property type="nucleotide sequence ID" value="NC_010572.1"/>
</dbReference>
<gene>
    <name evidence="1" type="ordered locus">SGR_108t</name>
    <name evidence="2" type="ordered locus">SGR_7031t</name>
</gene>